<gene>
    <name evidence="2" type="ORF">NSJP_3857</name>
</gene>
<organism evidence="2 3">
    <name type="scientific">Nitrospira japonica</name>
    <dbReference type="NCBI Taxonomy" id="1325564"/>
    <lineage>
        <taxon>Bacteria</taxon>
        <taxon>Pseudomonadati</taxon>
        <taxon>Nitrospirota</taxon>
        <taxon>Nitrospiria</taxon>
        <taxon>Nitrospirales</taxon>
        <taxon>Nitrospiraceae</taxon>
        <taxon>Nitrospira</taxon>
    </lineage>
</organism>
<evidence type="ECO:0000313" key="3">
    <source>
        <dbReference type="Proteomes" id="UP000192042"/>
    </source>
</evidence>
<evidence type="ECO:0000313" key="2">
    <source>
        <dbReference type="EMBL" id="SLM50024.1"/>
    </source>
</evidence>
<protein>
    <submittedName>
        <fullName evidence="2">Uncharacterized protein</fullName>
    </submittedName>
</protein>
<name>A0A1W1IAH8_9BACT</name>
<dbReference type="OrthoDB" id="9798625at2"/>
<keyword evidence="1" id="KW-0812">Transmembrane</keyword>
<dbReference type="KEGG" id="nja:NSJP_3857"/>
<dbReference type="AlphaFoldDB" id="A0A1W1IAH8"/>
<dbReference type="Proteomes" id="UP000192042">
    <property type="component" value="Chromosome I"/>
</dbReference>
<sequence length="73" mass="8180">MKWSRKPGEPIYQRRHMVALLVAVCLPIVLVQLYKVYIGPIGFFAQLTVAIVVSVFAGIGLYLLYNSSARNEP</sequence>
<dbReference type="RefSeq" id="WP_080888183.1">
    <property type="nucleotide sequence ID" value="NZ_LT828648.1"/>
</dbReference>
<evidence type="ECO:0000256" key="1">
    <source>
        <dbReference type="SAM" id="Phobius"/>
    </source>
</evidence>
<dbReference type="EMBL" id="LT828648">
    <property type="protein sequence ID" value="SLM50024.1"/>
    <property type="molecule type" value="Genomic_DNA"/>
</dbReference>
<reference evidence="2 3" key="1">
    <citation type="submission" date="2017-03" db="EMBL/GenBank/DDBJ databases">
        <authorList>
            <person name="Afonso C.L."/>
            <person name="Miller P.J."/>
            <person name="Scott M.A."/>
            <person name="Spackman E."/>
            <person name="Goraichik I."/>
            <person name="Dimitrov K.M."/>
            <person name="Suarez D.L."/>
            <person name="Swayne D.E."/>
        </authorList>
    </citation>
    <scope>NUCLEOTIDE SEQUENCE [LARGE SCALE GENOMIC DNA]</scope>
    <source>
        <strain evidence="2">Genome sequencing of Nitrospira japonica strain NJ11</strain>
    </source>
</reference>
<keyword evidence="1" id="KW-0472">Membrane</keyword>
<dbReference type="STRING" id="1325564.NSJP_3857"/>
<proteinExistence type="predicted"/>
<accession>A0A1W1IAH8</accession>
<keyword evidence="1" id="KW-1133">Transmembrane helix</keyword>
<keyword evidence="3" id="KW-1185">Reference proteome</keyword>
<feature type="transmembrane region" description="Helical" evidence="1">
    <location>
        <begin position="43"/>
        <end position="65"/>
    </location>
</feature>